<reference evidence="2 3" key="1">
    <citation type="submission" date="2018-06" db="EMBL/GenBank/DDBJ databases">
        <authorList>
            <consortium name="Pathogen Informatics"/>
            <person name="Doyle S."/>
        </authorList>
    </citation>
    <scope>NUCLEOTIDE SEQUENCE [LARGE SCALE GENOMIC DNA]</scope>
    <source>
        <strain evidence="2 3">NCTC11470</strain>
    </source>
</reference>
<dbReference type="EMBL" id="UHJA01000001">
    <property type="protein sequence ID" value="SUP76696.1"/>
    <property type="molecule type" value="Genomic_DNA"/>
</dbReference>
<feature type="domain" description="Rhodanese" evidence="1">
    <location>
        <begin position="40"/>
        <end position="130"/>
    </location>
</feature>
<evidence type="ECO:0000313" key="2">
    <source>
        <dbReference type="EMBL" id="SUP76696.1"/>
    </source>
</evidence>
<dbReference type="Pfam" id="PF00581">
    <property type="entry name" value="Rhodanese"/>
    <property type="match status" value="1"/>
</dbReference>
<dbReference type="Gene3D" id="3.40.250.10">
    <property type="entry name" value="Rhodanese-like domain"/>
    <property type="match status" value="1"/>
</dbReference>
<sequence length="149" mass="16003">MSSLVSQIPPASSKQALQHFSQRLAYETDCSDVYTSQQQGIVDFILVDVRSEAAFAAVNVPGAINIPHRLMDTSLLSHYPTETLFVVYCAGPHCNGVHRAAINLSQLGFAVKEMIGGVTGWRDEGLPLNYANNSSVDQVNGTVSCGCQS</sequence>
<dbReference type="AlphaFoldDB" id="A0A380PSW7"/>
<dbReference type="RefSeq" id="WP_004711598.1">
    <property type="nucleotide sequence ID" value="NZ_CP023964.1"/>
</dbReference>
<proteinExistence type="predicted"/>
<protein>
    <submittedName>
        <fullName evidence="2">Putative rhodanese-like protein</fullName>
    </submittedName>
</protein>
<gene>
    <name evidence="2" type="ORF">NCTC11470_01739</name>
</gene>
<evidence type="ECO:0000313" key="3">
    <source>
        <dbReference type="Proteomes" id="UP000254835"/>
    </source>
</evidence>
<dbReference type="OrthoDB" id="9802991at2"/>
<dbReference type="SUPFAM" id="SSF52821">
    <property type="entry name" value="Rhodanese/Cell cycle control phosphatase"/>
    <property type="match status" value="1"/>
</dbReference>
<dbReference type="GeneID" id="57905759"/>
<dbReference type="PANTHER" id="PTHR43031">
    <property type="entry name" value="FAD-DEPENDENT OXIDOREDUCTASE"/>
    <property type="match status" value="1"/>
</dbReference>
<dbReference type="InterPro" id="IPR036873">
    <property type="entry name" value="Rhodanese-like_dom_sf"/>
</dbReference>
<dbReference type="PANTHER" id="PTHR43031:SF1">
    <property type="entry name" value="PYRIDINE NUCLEOTIDE-DISULPHIDE OXIDOREDUCTASE"/>
    <property type="match status" value="1"/>
</dbReference>
<dbReference type="SMART" id="SM00450">
    <property type="entry name" value="RHOD"/>
    <property type="match status" value="1"/>
</dbReference>
<dbReference type="PROSITE" id="PS50206">
    <property type="entry name" value="RHODANESE_3"/>
    <property type="match status" value="1"/>
</dbReference>
<organism evidence="2 3">
    <name type="scientific">Yersinia frederiksenii</name>
    <dbReference type="NCBI Taxonomy" id="29484"/>
    <lineage>
        <taxon>Bacteria</taxon>
        <taxon>Pseudomonadati</taxon>
        <taxon>Pseudomonadota</taxon>
        <taxon>Gammaproteobacteria</taxon>
        <taxon>Enterobacterales</taxon>
        <taxon>Yersiniaceae</taxon>
        <taxon>Yersinia</taxon>
    </lineage>
</organism>
<dbReference type="InterPro" id="IPR001763">
    <property type="entry name" value="Rhodanese-like_dom"/>
</dbReference>
<evidence type="ECO:0000259" key="1">
    <source>
        <dbReference type="PROSITE" id="PS50206"/>
    </source>
</evidence>
<dbReference type="Proteomes" id="UP000254835">
    <property type="component" value="Unassembled WGS sequence"/>
</dbReference>
<dbReference type="InterPro" id="IPR050229">
    <property type="entry name" value="GlpE_sulfurtransferase"/>
</dbReference>
<accession>A0A380PSW7</accession>
<name>A0A380PSW7_YERFR</name>